<dbReference type="FunFam" id="3.40.50.300:FF:000366">
    <property type="entry name" value="GTPase, IMAP family member 2"/>
    <property type="match status" value="1"/>
</dbReference>
<dbReference type="InterPro" id="IPR006703">
    <property type="entry name" value="G_AIG1"/>
</dbReference>
<dbReference type="Pfam" id="PF04548">
    <property type="entry name" value="AIG1"/>
    <property type="match status" value="3"/>
</dbReference>
<evidence type="ECO:0000259" key="6">
    <source>
        <dbReference type="PROSITE" id="PS51720"/>
    </source>
</evidence>
<dbReference type="GO" id="GO:0005525">
    <property type="term" value="F:GTP binding"/>
    <property type="evidence" value="ECO:0007669"/>
    <property type="project" value="UniProtKB-KW"/>
</dbReference>
<protein>
    <recommendedName>
        <fullName evidence="6">AIG1-type G domain-containing protein</fullName>
    </recommendedName>
</protein>
<organism evidence="7 8">
    <name type="scientific">Cyclopterus lumpus</name>
    <name type="common">Lumpsucker</name>
    <dbReference type="NCBI Taxonomy" id="8103"/>
    <lineage>
        <taxon>Eukaryota</taxon>
        <taxon>Metazoa</taxon>
        <taxon>Chordata</taxon>
        <taxon>Craniata</taxon>
        <taxon>Vertebrata</taxon>
        <taxon>Euteleostomi</taxon>
        <taxon>Actinopterygii</taxon>
        <taxon>Neopterygii</taxon>
        <taxon>Teleostei</taxon>
        <taxon>Neoteleostei</taxon>
        <taxon>Acanthomorphata</taxon>
        <taxon>Eupercaria</taxon>
        <taxon>Perciformes</taxon>
        <taxon>Cottioidei</taxon>
        <taxon>Cottales</taxon>
        <taxon>Cyclopteridae</taxon>
        <taxon>Cyclopterus</taxon>
    </lineage>
</organism>
<name>A0A8C2X0B2_CYCLU</name>
<dbReference type="InterPro" id="IPR045058">
    <property type="entry name" value="GIMA/IAN/Toc"/>
</dbReference>
<dbReference type="Proteomes" id="UP000694565">
    <property type="component" value="Unplaced"/>
</dbReference>
<evidence type="ECO:0000313" key="7">
    <source>
        <dbReference type="Ensembl" id="ENSCLMP00005011620.1"/>
    </source>
</evidence>
<keyword evidence="4" id="KW-0175">Coiled coil</keyword>
<feature type="domain" description="AIG1-type G" evidence="6">
    <location>
        <begin position="485"/>
        <end position="686"/>
    </location>
</feature>
<dbReference type="AlphaFoldDB" id="A0A8C2X0B2"/>
<keyword evidence="2" id="KW-0547">Nucleotide-binding</keyword>
<feature type="coiled-coil region" evidence="4">
    <location>
        <begin position="681"/>
        <end position="773"/>
    </location>
</feature>
<accession>A0A8C2X0B2</accession>
<dbReference type="GeneTree" id="ENSGT00940000164100"/>
<proteinExistence type="inferred from homology"/>
<dbReference type="PANTHER" id="PTHR10903:SF170">
    <property type="entry name" value="GTPASE IMAP FAMILY MEMBER 7"/>
    <property type="match status" value="1"/>
</dbReference>
<dbReference type="Ensembl" id="ENSCLMT00005012494.1">
    <property type="protein sequence ID" value="ENSCLMP00005011620.1"/>
    <property type="gene ID" value="ENSCLMG00005006268.1"/>
</dbReference>
<reference evidence="7" key="2">
    <citation type="submission" date="2025-09" db="UniProtKB">
        <authorList>
            <consortium name="Ensembl"/>
        </authorList>
    </citation>
    <scope>IDENTIFICATION</scope>
</reference>
<feature type="region of interest" description="Disordered" evidence="5">
    <location>
        <begin position="408"/>
        <end position="486"/>
    </location>
</feature>
<comment type="similarity">
    <text evidence="1">Belongs to the TRAFAC class TrmE-Era-EngA-EngB-Septin-like GTPase superfamily. AIG1/Toc34/Toc159-like paraseptin GTPase family. IAN subfamily.</text>
</comment>
<feature type="compositionally biased region" description="Basic and acidic residues" evidence="5">
    <location>
        <begin position="431"/>
        <end position="483"/>
    </location>
</feature>
<evidence type="ECO:0000256" key="2">
    <source>
        <dbReference type="ARBA" id="ARBA00022741"/>
    </source>
</evidence>
<evidence type="ECO:0000256" key="4">
    <source>
        <dbReference type="SAM" id="Coils"/>
    </source>
</evidence>
<keyword evidence="3" id="KW-0342">GTP-binding</keyword>
<evidence type="ECO:0000256" key="5">
    <source>
        <dbReference type="SAM" id="MobiDB-lite"/>
    </source>
</evidence>
<evidence type="ECO:0000256" key="1">
    <source>
        <dbReference type="ARBA" id="ARBA00008535"/>
    </source>
</evidence>
<evidence type="ECO:0000256" key="3">
    <source>
        <dbReference type="ARBA" id="ARBA00023134"/>
    </source>
</evidence>
<sequence length="969" mass="112539">MAKSAAASELRIVLIGKSQNEKTKLTNVITGTTDSSRPTKSTHVAHVTSEWKKRHLTVVQPGDVLTMPENTVRHRIMTCVAQCPPGPNALLLLVKPSEFTERDRQKIKFIMNFFGPEAFRYAIVVTTEHDRIWNSSVNQLLKEYGQRQHQMIFVKNEFSLCDRHELMEKIENLVDDNRGRYLTFAGETDTIVSPVSAKPSLNLVLCGRHGAWKTSTARAILRQRKIGPPVDSSQCVQHQGEVSGRQVSLVELPALCGKPREEVIERCLRCISLCDPEGVHAFLLVIPVGAQSEEDKKELETIQNTFGSRVNTFSRILLTVEAGPIALNAERFQQENRDFKELFLGCGGQYLFCDVKDKQQVSDVLRRVEDMKGVGCGSFTKDMLPKPPKNPVRRKATHLVIPREQFQRMGPRTMSLRPQIYAGKTGSTWKEPSRESPRKESRTVFTQEEPRTESTWKEPSRESPRKESRTVSTQEEPKTESTRGKLSLRMVLIGKTGCGKSATGNTILGKECFISKVGRLSVTKHCQKEIGEIDGRPVAIVDTPGLYDTTLSNEEVKQEVVKCVTMLAPGPHVFLLVLQIGRLTQEEKDTVELIMDFFGKNSKDHIIVLFTRGDDLNNQTIESYLADDSGGFLNKLITECGGRYHVFNNNDKENRPQVNQLLTKVESMVKRNGHSYFTSAMFQGAEEARQKERQLREMERQHREEMTILTLALDRQREESAKEREEHKKKLELMECERKREEQRRKQQDDAQQLKWEEKLQTLEEELRYISEKNTLPEWVLLQAREAAVKGKEAWERETKAWWENRYREEEQRREDKSQEEIIRIEQERECKALEEHYERKKEEIRRRNQETKKKEEEFYELCEKSTADVFAQMEKEEQEMKNMQMKQRDKNMLVFRQLSRNKFHHREIKKLNMKQEEEMKELKLQLFLDNRDHLNKEINDLKKIHEEEINTWIEAHMEKAIQGKCSIL</sequence>
<feature type="coiled-coil region" evidence="4">
    <location>
        <begin position="800"/>
        <end position="952"/>
    </location>
</feature>
<dbReference type="Gene3D" id="3.40.50.300">
    <property type="entry name" value="P-loop containing nucleotide triphosphate hydrolases"/>
    <property type="match status" value="3"/>
</dbReference>
<evidence type="ECO:0000313" key="8">
    <source>
        <dbReference type="Proteomes" id="UP000694565"/>
    </source>
</evidence>
<dbReference type="CDD" id="cd01852">
    <property type="entry name" value="AIG1"/>
    <property type="match status" value="1"/>
</dbReference>
<dbReference type="PROSITE" id="PS51720">
    <property type="entry name" value="G_AIG1"/>
    <property type="match status" value="1"/>
</dbReference>
<dbReference type="InterPro" id="IPR027417">
    <property type="entry name" value="P-loop_NTPase"/>
</dbReference>
<dbReference type="PANTHER" id="PTHR10903">
    <property type="entry name" value="GTPASE, IMAP FAMILY MEMBER-RELATED"/>
    <property type="match status" value="1"/>
</dbReference>
<dbReference type="SUPFAM" id="SSF52540">
    <property type="entry name" value="P-loop containing nucleoside triphosphate hydrolases"/>
    <property type="match status" value="3"/>
</dbReference>
<reference evidence="7" key="1">
    <citation type="submission" date="2025-08" db="UniProtKB">
        <authorList>
            <consortium name="Ensembl"/>
        </authorList>
    </citation>
    <scope>IDENTIFICATION</scope>
</reference>
<keyword evidence="8" id="KW-1185">Reference proteome</keyword>